<dbReference type="AlphaFoldDB" id="A0A9P5HQ50"/>
<dbReference type="Proteomes" id="UP000722485">
    <property type="component" value="Unassembled WGS sequence"/>
</dbReference>
<evidence type="ECO:0008006" key="5">
    <source>
        <dbReference type="Google" id="ProtNLM"/>
    </source>
</evidence>
<dbReference type="Pfam" id="PF13489">
    <property type="entry name" value="Methyltransf_23"/>
    <property type="match status" value="1"/>
</dbReference>
<dbReference type="SUPFAM" id="SSF53335">
    <property type="entry name" value="S-adenosyl-L-methionine-dependent methyltransferases"/>
    <property type="match status" value="1"/>
</dbReference>
<organism evidence="3 4">
    <name type="scientific">Cylindrodendrum hubeiense</name>
    <dbReference type="NCBI Taxonomy" id="595255"/>
    <lineage>
        <taxon>Eukaryota</taxon>
        <taxon>Fungi</taxon>
        <taxon>Dikarya</taxon>
        <taxon>Ascomycota</taxon>
        <taxon>Pezizomycotina</taxon>
        <taxon>Sordariomycetes</taxon>
        <taxon>Hypocreomycetidae</taxon>
        <taxon>Hypocreales</taxon>
        <taxon>Nectriaceae</taxon>
        <taxon>Cylindrodendrum</taxon>
    </lineage>
</organism>
<proteinExistence type="inferred from homology"/>
<comment type="similarity">
    <text evidence="1">Belongs to the methyltransferase superfamily. LaeA methyltransferase family.</text>
</comment>
<accession>A0A9P5HQ50</accession>
<feature type="region of interest" description="Disordered" evidence="2">
    <location>
        <begin position="1"/>
        <end position="81"/>
    </location>
</feature>
<dbReference type="EMBL" id="JAANBB010000012">
    <property type="protein sequence ID" value="KAF7556405.1"/>
    <property type="molecule type" value="Genomic_DNA"/>
</dbReference>
<gene>
    <name evidence="3" type="ORF">G7Z17_g1478</name>
</gene>
<keyword evidence="4" id="KW-1185">Reference proteome</keyword>
<sequence length="380" mass="42768">MGTSDGKRSPRTSPKGSPKSDKASPVALEQSPRGETEPDDQAQSEAQGLLHGNAVIEVGGSDEDGEFSASDFDAESISGQTDTTSINSSIYEHSYENGRRYHRYRHGRYPIPNDEAEQNREDMLHTMMLEATDGRLFYSPIGDYPQRIADLGTGTGLWAIEVADKYPSAEVMGLDLSPIQPVWVPPNVKFLVDDVEDEWLNGDDFDFVHLRNMIPILKSPVNVLKQAFAHMKPGAWVELQDVDGQCHTDDDSIPEDWPIKRFTEYLIQGFAQFGTNSHAAVFGAQYLADAGFVNIKHNYIKLPYGTWPRDKVMRLVGMYYRTACEDFFPAVGALHFPKMGWEKTAMELFFAECRQSMRDPRVHAYGKMHFWSGQKPLDAE</sequence>
<name>A0A9P5HQ50_9HYPO</name>
<dbReference type="CDD" id="cd02440">
    <property type="entry name" value="AdoMet_MTases"/>
    <property type="match status" value="1"/>
</dbReference>
<dbReference type="PANTHER" id="PTHR43591">
    <property type="entry name" value="METHYLTRANSFERASE"/>
    <property type="match status" value="1"/>
</dbReference>
<dbReference type="InterPro" id="IPR029063">
    <property type="entry name" value="SAM-dependent_MTases_sf"/>
</dbReference>
<evidence type="ECO:0000313" key="4">
    <source>
        <dbReference type="Proteomes" id="UP000722485"/>
    </source>
</evidence>
<dbReference type="Gene3D" id="3.40.50.150">
    <property type="entry name" value="Vaccinia Virus protein VP39"/>
    <property type="match status" value="1"/>
</dbReference>
<reference evidence="3" key="1">
    <citation type="submission" date="2020-03" db="EMBL/GenBank/DDBJ databases">
        <title>Draft Genome Sequence of Cylindrodendrum hubeiense.</title>
        <authorList>
            <person name="Buettner E."/>
            <person name="Kellner H."/>
        </authorList>
    </citation>
    <scope>NUCLEOTIDE SEQUENCE</scope>
    <source>
        <strain evidence="3">IHI 201604</strain>
    </source>
</reference>
<evidence type="ECO:0000256" key="2">
    <source>
        <dbReference type="SAM" id="MobiDB-lite"/>
    </source>
</evidence>
<protein>
    <recommendedName>
        <fullName evidence="5">Methyltransferase</fullName>
    </recommendedName>
</protein>
<dbReference type="OrthoDB" id="184880at2759"/>
<evidence type="ECO:0000256" key="1">
    <source>
        <dbReference type="ARBA" id="ARBA00038158"/>
    </source>
</evidence>
<dbReference type="GO" id="GO:0008168">
    <property type="term" value="F:methyltransferase activity"/>
    <property type="evidence" value="ECO:0007669"/>
    <property type="project" value="TreeGrafter"/>
</dbReference>
<evidence type="ECO:0000313" key="3">
    <source>
        <dbReference type="EMBL" id="KAF7556405.1"/>
    </source>
</evidence>
<comment type="caution">
    <text evidence="3">The sequence shown here is derived from an EMBL/GenBank/DDBJ whole genome shotgun (WGS) entry which is preliminary data.</text>
</comment>
<dbReference type="PANTHER" id="PTHR43591:SF24">
    <property type="entry name" value="2-METHOXY-6-POLYPRENYL-1,4-BENZOQUINOL METHYLASE, MITOCHONDRIAL"/>
    <property type="match status" value="1"/>
</dbReference>